<name>A0AAV4H925_9GAST</name>
<dbReference type="GO" id="GO:0016020">
    <property type="term" value="C:membrane"/>
    <property type="evidence" value="ECO:0007669"/>
    <property type="project" value="UniProtKB-SubCell"/>
</dbReference>
<organism evidence="8 9">
    <name type="scientific">Elysia marginata</name>
    <dbReference type="NCBI Taxonomy" id="1093978"/>
    <lineage>
        <taxon>Eukaryota</taxon>
        <taxon>Metazoa</taxon>
        <taxon>Spiralia</taxon>
        <taxon>Lophotrochozoa</taxon>
        <taxon>Mollusca</taxon>
        <taxon>Gastropoda</taxon>
        <taxon>Heterobranchia</taxon>
        <taxon>Euthyneura</taxon>
        <taxon>Panpulmonata</taxon>
        <taxon>Sacoglossa</taxon>
        <taxon>Placobranchoidea</taxon>
        <taxon>Plakobranchidae</taxon>
        <taxon>Elysia</taxon>
    </lineage>
</organism>
<feature type="compositionally biased region" description="Basic residues" evidence="5">
    <location>
        <begin position="11"/>
        <end position="24"/>
    </location>
</feature>
<reference evidence="8 9" key="1">
    <citation type="journal article" date="2021" name="Elife">
        <title>Chloroplast acquisition without the gene transfer in kleptoplastic sea slugs, Plakobranchus ocellatus.</title>
        <authorList>
            <person name="Maeda T."/>
            <person name="Takahashi S."/>
            <person name="Yoshida T."/>
            <person name="Shimamura S."/>
            <person name="Takaki Y."/>
            <person name="Nagai Y."/>
            <person name="Toyoda A."/>
            <person name="Suzuki Y."/>
            <person name="Arimoto A."/>
            <person name="Ishii H."/>
            <person name="Satoh N."/>
            <person name="Nishiyama T."/>
            <person name="Hasebe M."/>
            <person name="Maruyama T."/>
            <person name="Minagawa J."/>
            <person name="Obokata J."/>
            <person name="Shigenobu S."/>
        </authorList>
    </citation>
    <scope>NUCLEOTIDE SEQUENCE [LARGE SCALE GENOMIC DNA]</scope>
</reference>
<gene>
    <name evidence="8" type="ORF">ElyMa_004381000</name>
</gene>
<evidence type="ECO:0000259" key="7">
    <source>
        <dbReference type="PROSITE" id="PS50262"/>
    </source>
</evidence>
<evidence type="ECO:0000256" key="1">
    <source>
        <dbReference type="ARBA" id="ARBA00004370"/>
    </source>
</evidence>
<keyword evidence="3 6" id="KW-1133">Transmembrane helix</keyword>
<sequence length="373" mass="42163">MEHHEESAVSHHGHHEVHHGHHDGHHAESLIMANDSDSHHHHAAHHTYVFGPDARHKFELVFNLVLTFSFSVTGVLTNIANMIVFAKNGFSETTNINFFALSVSDLLIVVWFLIKNLCENPLLVHSSPLFVTLRDFFIITIPIYHAVQGYGAWVTAFITVERTVCIVYPLKVRSIFTPTRVTIVLMVVLMFELGSLVPPYATMELVWVVSPMTNVSKLRHADHHAHHGVLSYLVFYTVPSLISFTIVTVGTGVLVVKLRQTMRWRESAAQTSGKDVSQKEAKVAQSVVLVCVMFVICYSPCVYIIIKGTIDPHFHFGDPYYQNFIFSYLSVTFFLQSISSSMNMFVYINLSSKYKETFMQVFCSGKVPQGDTK</sequence>
<feature type="transmembrane region" description="Helical" evidence="6">
    <location>
        <begin position="229"/>
        <end position="256"/>
    </location>
</feature>
<comment type="subcellular location">
    <subcellularLocation>
        <location evidence="1">Membrane</location>
    </subcellularLocation>
</comment>
<evidence type="ECO:0000313" key="9">
    <source>
        <dbReference type="Proteomes" id="UP000762676"/>
    </source>
</evidence>
<protein>
    <submittedName>
        <fullName evidence="8">Peptide receptor GPCR</fullName>
    </submittedName>
</protein>
<feature type="transmembrane region" description="Helical" evidence="6">
    <location>
        <begin position="287"/>
        <end position="306"/>
    </location>
</feature>
<keyword evidence="9" id="KW-1185">Reference proteome</keyword>
<dbReference type="InterPro" id="IPR052954">
    <property type="entry name" value="GPCR-Ligand_Int"/>
</dbReference>
<feature type="domain" description="G-protein coupled receptors family 1 profile" evidence="7">
    <location>
        <begin position="77"/>
        <end position="347"/>
    </location>
</feature>
<dbReference type="AlphaFoldDB" id="A0AAV4H925"/>
<feature type="region of interest" description="Disordered" evidence="5">
    <location>
        <begin position="1"/>
        <end position="24"/>
    </location>
</feature>
<dbReference type="SUPFAM" id="SSF81321">
    <property type="entry name" value="Family A G protein-coupled receptor-like"/>
    <property type="match status" value="1"/>
</dbReference>
<evidence type="ECO:0000256" key="4">
    <source>
        <dbReference type="ARBA" id="ARBA00023136"/>
    </source>
</evidence>
<evidence type="ECO:0000313" key="8">
    <source>
        <dbReference type="EMBL" id="GFR93556.1"/>
    </source>
</evidence>
<dbReference type="EMBL" id="BMAT01008843">
    <property type="protein sequence ID" value="GFR93556.1"/>
    <property type="molecule type" value="Genomic_DNA"/>
</dbReference>
<feature type="transmembrane region" description="Helical" evidence="6">
    <location>
        <begin position="326"/>
        <end position="350"/>
    </location>
</feature>
<keyword evidence="4 6" id="KW-0472">Membrane</keyword>
<feature type="transmembrane region" description="Helical" evidence="6">
    <location>
        <begin position="96"/>
        <end position="114"/>
    </location>
</feature>
<dbReference type="GO" id="GO:0004930">
    <property type="term" value="F:G protein-coupled receptor activity"/>
    <property type="evidence" value="ECO:0007669"/>
    <property type="project" value="InterPro"/>
</dbReference>
<dbReference type="PROSITE" id="PS50262">
    <property type="entry name" value="G_PROTEIN_RECEP_F1_2"/>
    <property type="match status" value="1"/>
</dbReference>
<dbReference type="InterPro" id="IPR000276">
    <property type="entry name" value="GPCR_Rhodpsn"/>
</dbReference>
<accession>A0AAV4H925</accession>
<dbReference type="Proteomes" id="UP000762676">
    <property type="component" value="Unassembled WGS sequence"/>
</dbReference>
<feature type="transmembrane region" description="Helical" evidence="6">
    <location>
        <begin position="60"/>
        <end position="84"/>
    </location>
</feature>
<evidence type="ECO:0000256" key="3">
    <source>
        <dbReference type="ARBA" id="ARBA00022989"/>
    </source>
</evidence>
<proteinExistence type="predicted"/>
<feature type="transmembrane region" description="Helical" evidence="6">
    <location>
        <begin position="182"/>
        <end position="209"/>
    </location>
</feature>
<dbReference type="Pfam" id="PF00001">
    <property type="entry name" value="7tm_1"/>
    <property type="match status" value="1"/>
</dbReference>
<dbReference type="InterPro" id="IPR017452">
    <property type="entry name" value="GPCR_Rhodpsn_7TM"/>
</dbReference>
<evidence type="ECO:0000256" key="5">
    <source>
        <dbReference type="SAM" id="MobiDB-lite"/>
    </source>
</evidence>
<dbReference type="PANTHER" id="PTHR46641:SF2">
    <property type="entry name" value="FMRFAMIDE RECEPTOR"/>
    <property type="match status" value="1"/>
</dbReference>
<dbReference type="PANTHER" id="PTHR46641">
    <property type="entry name" value="FMRFAMIDE RECEPTOR-RELATED"/>
    <property type="match status" value="1"/>
</dbReference>
<evidence type="ECO:0000256" key="6">
    <source>
        <dbReference type="SAM" id="Phobius"/>
    </source>
</evidence>
<keyword evidence="2 6" id="KW-0812">Transmembrane</keyword>
<dbReference type="PRINTS" id="PR00237">
    <property type="entry name" value="GPCRRHODOPSN"/>
</dbReference>
<comment type="caution">
    <text evidence="8">The sequence shown here is derived from an EMBL/GenBank/DDBJ whole genome shotgun (WGS) entry which is preliminary data.</text>
</comment>
<evidence type="ECO:0000256" key="2">
    <source>
        <dbReference type="ARBA" id="ARBA00022692"/>
    </source>
</evidence>
<keyword evidence="8" id="KW-0675">Receptor</keyword>
<dbReference type="Gene3D" id="1.20.1070.10">
    <property type="entry name" value="Rhodopsin 7-helix transmembrane proteins"/>
    <property type="match status" value="1"/>
</dbReference>